<protein>
    <submittedName>
        <fullName evidence="2">Uncharacterized protein</fullName>
    </submittedName>
</protein>
<comment type="caution">
    <text evidence="2">The sequence shown here is derived from an EMBL/GenBank/DDBJ whole genome shotgun (WGS) entry which is preliminary data.</text>
</comment>
<evidence type="ECO:0000256" key="1">
    <source>
        <dbReference type="SAM" id="MobiDB-lite"/>
    </source>
</evidence>
<reference evidence="2" key="1">
    <citation type="submission" date="2021-02" db="EMBL/GenBank/DDBJ databases">
        <authorList>
            <person name="Nowell W R."/>
        </authorList>
    </citation>
    <scope>NUCLEOTIDE SEQUENCE</scope>
</reference>
<organism evidence="2 3">
    <name type="scientific">Rotaria sordida</name>
    <dbReference type="NCBI Taxonomy" id="392033"/>
    <lineage>
        <taxon>Eukaryota</taxon>
        <taxon>Metazoa</taxon>
        <taxon>Spiralia</taxon>
        <taxon>Gnathifera</taxon>
        <taxon>Rotifera</taxon>
        <taxon>Eurotatoria</taxon>
        <taxon>Bdelloidea</taxon>
        <taxon>Philodinida</taxon>
        <taxon>Philodinidae</taxon>
        <taxon>Rotaria</taxon>
    </lineage>
</organism>
<evidence type="ECO:0000313" key="2">
    <source>
        <dbReference type="EMBL" id="CAF1174047.1"/>
    </source>
</evidence>
<dbReference type="AlphaFoldDB" id="A0A814UG84"/>
<name>A0A814UG84_9BILA</name>
<feature type="compositionally biased region" description="Basic and acidic residues" evidence="1">
    <location>
        <begin position="52"/>
        <end position="70"/>
    </location>
</feature>
<proteinExistence type="predicted"/>
<dbReference type="Proteomes" id="UP000663864">
    <property type="component" value="Unassembled WGS sequence"/>
</dbReference>
<feature type="compositionally biased region" description="Acidic residues" evidence="1">
    <location>
        <begin position="35"/>
        <end position="51"/>
    </location>
</feature>
<evidence type="ECO:0000313" key="3">
    <source>
        <dbReference type="Proteomes" id="UP000663864"/>
    </source>
</evidence>
<sequence>MKNDVYDVQGLFIRWNDDLTVALDDWEKQQSTDSTETDEDGTQPEPEPESDSESKSKSDHDVEQEKDKDTTLNQTAG</sequence>
<gene>
    <name evidence="2" type="ORF">ZHD862_LOCUS21376</name>
</gene>
<dbReference type="EMBL" id="CAJNOT010001270">
    <property type="protein sequence ID" value="CAF1174047.1"/>
    <property type="molecule type" value="Genomic_DNA"/>
</dbReference>
<accession>A0A814UG84</accession>
<feature type="region of interest" description="Disordered" evidence="1">
    <location>
        <begin position="25"/>
        <end position="77"/>
    </location>
</feature>